<feature type="transmembrane region" description="Helical" evidence="2">
    <location>
        <begin position="89"/>
        <end position="109"/>
    </location>
</feature>
<dbReference type="AlphaFoldDB" id="A0A0G4GH47"/>
<keyword evidence="2" id="KW-0812">Transmembrane</keyword>
<keyword evidence="2" id="KW-1133">Transmembrane helix</keyword>
<feature type="region of interest" description="Disordered" evidence="1">
    <location>
        <begin position="24"/>
        <end position="45"/>
    </location>
</feature>
<feature type="compositionally biased region" description="Basic and acidic residues" evidence="1">
    <location>
        <begin position="34"/>
        <end position="44"/>
    </location>
</feature>
<protein>
    <submittedName>
        <fullName evidence="3">Uncharacterized protein</fullName>
    </submittedName>
</protein>
<reference evidence="3" key="1">
    <citation type="submission" date="2014-11" db="EMBL/GenBank/DDBJ databases">
        <authorList>
            <person name="Otto D Thomas"/>
            <person name="Naeem Raeece"/>
        </authorList>
    </citation>
    <scope>NUCLEOTIDE SEQUENCE</scope>
</reference>
<evidence type="ECO:0000256" key="1">
    <source>
        <dbReference type="SAM" id="MobiDB-lite"/>
    </source>
</evidence>
<name>A0A0G4GH47_9ALVE</name>
<sequence>MAFPNAFLSSPFLKQTMSVAEEASGEVPQEELQEGEKTEGEGGGKEISFNEMIDEFCGPPETVLQVMNVAIICLLLVFAYLEFTSPRGALWWGGIGLALILLGLTNWVMIEVGRAKREVAARKKNDDRDLQPQSQRAATGPSSEK</sequence>
<feature type="region of interest" description="Disordered" evidence="1">
    <location>
        <begin position="121"/>
        <end position="145"/>
    </location>
</feature>
<gene>
    <name evidence="3" type="ORF">Cvel_21821</name>
</gene>
<accession>A0A0G4GH47</accession>
<evidence type="ECO:0000256" key="2">
    <source>
        <dbReference type="SAM" id="Phobius"/>
    </source>
</evidence>
<organism evidence="3">
    <name type="scientific">Chromera velia CCMP2878</name>
    <dbReference type="NCBI Taxonomy" id="1169474"/>
    <lineage>
        <taxon>Eukaryota</taxon>
        <taxon>Sar</taxon>
        <taxon>Alveolata</taxon>
        <taxon>Colpodellida</taxon>
        <taxon>Chromeraceae</taxon>
        <taxon>Chromera</taxon>
    </lineage>
</organism>
<dbReference type="VEuPathDB" id="CryptoDB:Cvel_21821"/>
<proteinExistence type="predicted"/>
<evidence type="ECO:0000313" key="3">
    <source>
        <dbReference type="EMBL" id="CEM28795.1"/>
    </source>
</evidence>
<feature type="transmembrane region" description="Helical" evidence="2">
    <location>
        <begin position="62"/>
        <end position="83"/>
    </location>
</feature>
<keyword evidence="2" id="KW-0472">Membrane</keyword>
<feature type="compositionally biased region" description="Polar residues" evidence="1">
    <location>
        <begin position="131"/>
        <end position="145"/>
    </location>
</feature>
<feature type="compositionally biased region" description="Basic and acidic residues" evidence="1">
    <location>
        <begin position="121"/>
        <end position="130"/>
    </location>
</feature>
<dbReference type="EMBL" id="CDMZ01001194">
    <property type="protein sequence ID" value="CEM28795.1"/>
    <property type="molecule type" value="Genomic_DNA"/>
</dbReference>